<dbReference type="NCBIfam" id="TIGR01813">
    <property type="entry name" value="flavo_cyto_c"/>
    <property type="match status" value="1"/>
</dbReference>
<dbReference type="Gene3D" id="3.90.700.10">
    <property type="entry name" value="Succinate dehydrogenase/fumarate reductase flavoprotein, catalytic domain"/>
    <property type="match status" value="1"/>
</dbReference>
<protein>
    <recommendedName>
        <fullName evidence="6">fumarate reductase (NADH)</fullName>
        <ecNumber evidence="6">1.3.1.6</ecNumber>
    </recommendedName>
    <alternativeName>
        <fullName evidence="7">NADH-dependent fumarate reductase</fullName>
    </alternativeName>
</protein>
<evidence type="ECO:0000313" key="9">
    <source>
        <dbReference type="EMBL" id="CAB9521360.1"/>
    </source>
</evidence>
<organism evidence="9 10">
    <name type="scientific">Seminavis robusta</name>
    <dbReference type="NCBI Taxonomy" id="568900"/>
    <lineage>
        <taxon>Eukaryota</taxon>
        <taxon>Sar</taxon>
        <taxon>Stramenopiles</taxon>
        <taxon>Ochrophyta</taxon>
        <taxon>Bacillariophyta</taxon>
        <taxon>Bacillariophyceae</taxon>
        <taxon>Bacillariophycidae</taxon>
        <taxon>Naviculales</taxon>
        <taxon>Naviculaceae</taxon>
        <taxon>Seminavis</taxon>
    </lineage>
</organism>
<evidence type="ECO:0000256" key="4">
    <source>
        <dbReference type="ARBA" id="ARBA00023002"/>
    </source>
</evidence>
<dbReference type="Pfam" id="PF00890">
    <property type="entry name" value="FAD_binding_2"/>
    <property type="match status" value="1"/>
</dbReference>
<accession>A0A9N8EMQ8</accession>
<evidence type="ECO:0000256" key="1">
    <source>
        <dbReference type="ARBA" id="ARBA00001974"/>
    </source>
</evidence>
<dbReference type="InterPro" id="IPR010960">
    <property type="entry name" value="Flavocytochrome_c"/>
</dbReference>
<dbReference type="PANTHER" id="PTHR43400:SF1">
    <property type="entry name" value="FUMARATE REDUCTASE"/>
    <property type="match status" value="1"/>
</dbReference>
<dbReference type="FunFam" id="3.90.700.10:FF:000007">
    <property type="entry name" value="NADH-dependent fumarate reductase"/>
    <property type="match status" value="1"/>
</dbReference>
<evidence type="ECO:0000259" key="8">
    <source>
        <dbReference type="Pfam" id="PF00890"/>
    </source>
</evidence>
<dbReference type="OrthoDB" id="10252157at2759"/>
<gene>
    <name evidence="9" type="ORF">SEMRO_1188_G250570.1</name>
</gene>
<dbReference type="InterPro" id="IPR036188">
    <property type="entry name" value="FAD/NAD-bd_sf"/>
</dbReference>
<keyword evidence="3" id="KW-0274">FAD</keyword>
<keyword evidence="10" id="KW-1185">Reference proteome</keyword>
<dbReference type="SUPFAM" id="SSF51905">
    <property type="entry name" value="FAD/NAD(P)-binding domain"/>
    <property type="match status" value="1"/>
</dbReference>
<dbReference type="Gene3D" id="3.50.50.60">
    <property type="entry name" value="FAD/NAD(P)-binding domain"/>
    <property type="match status" value="1"/>
</dbReference>
<reference evidence="9" key="1">
    <citation type="submission" date="2020-06" db="EMBL/GenBank/DDBJ databases">
        <authorList>
            <consortium name="Plant Systems Biology data submission"/>
        </authorList>
    </citation>
    <scope>NUCLEOTIDE SEQUENCE</scope>
    <source>
        <strain evidence="9">D6</strain>
    </source>
</reference>
<dbReference type="InterPro" id="IPR027477">
    <property type="entry name" value="Succ_DH/fumarate_Rdtase_cat_sf"/>
</dbReference>
<dbReference type="EMBL" id="CAICTM010001186">
    <property type="protein sequence ID" value="CAB9521360.1"/>
    <property type="molecule type" value="Genomic_DNA"/>
</dbReference>
<dbReference type="SUPFAM" id="SSF56425">
    <property type="entry name" value="Succinate dehydrogenase/fumarate reductase flavoprotein, catalytic domain"/>
    <property type="match status" value="1"/>
</dbReference>
<keyword evidence="4" id="KW-0560">Oxidoreductase</keyword>
<evidence type="ECO:0000256" key="3">
    <source>
        <dbReference type="ARBA" id="ARBA00022827"/>
    </source>
</evidence>
<comment type="cofactor">
    <cofactor evidence="1">
        <name>FAD</name>
        <dbReference type="ChEBI" id="CHEBI:57692"/>
    </cofactor>
</comment>
<dbReference type="GO" id="GO:0016156">
    <property type="term" value="F:fumarate reductase (NADH) activity"/>
    <property type="evidence" value="ECO:0007669"/>
    <property type="project" value="UniProtKB-EC"/>
</dbReference>
<dbReference type="Proteomes" id="UP001153069">
    <property type="component" value="Unassembled WGS sequence"/>
</dbReference>
<evidence type="ECO:0000256" key="2">
    <source>
        <dbReference type="ARBA" id="ARBA00022630"/>
    </source>
</evidence>
<evidence type="ECO:0000256" key="5">
    <source>
        <dbReference type="ARBA" id="ARBA00050832"/>
    </source>
</evidence>
<proteinExistence type="predicted"/>
<keyword evidence="2" id="KW-0285">Flavoprotein</keyword>
<dbReference type="AlphaFoldDB" id="A0A9N8EMQ8"/>
<comment type="catalytic activity">
    <reaction evidence="5">
        <text>succinate + NAD(+) = fumarate + NADH + H(+)</text>
        <dbReference type="Rhea" id="RHEA:18281"/>
        <dbReference type="ChEBI" id="CHEBI:15378"/>
        <dbReference type="ChEBI" id="CHEBI:29806"/>
        <dbReference type="ChEBI" id="CHEBI:30031"/>
        <dbReference type="ChEBI" id="CHEBI:57540"/>
        <dbReference type="ChEBI" id="CHEBI:57945"/>
        <dbReference type="EC" id="1.3.1.6"/>
    </reaction>
</comment>
<name>A0A9N8EMQ8_9STRA</name>
<dbReference type="InterPro" id="IPR003953">
    <property type="entry name" value="FAD-dep_OxRdtase_2_FAD-bd"/>
</dbReference>
<dbReference type="PANTHER" id="PTHR43400">
    <property type="entry name" value="FUMARATE REDUCTASE"/>
    <property type="match status" value="1"/>
</dbReference>
<dbReference type="EC" id="1.3.1.6" evidence="6"/>
<dbReference type="InterPro" id="IPR050315">
    <property type="entry name" value="FAD-oxidoreductase_2"/>
</dbReference>
<comment type="caution">
    <text evidence="9">The sequence shown here is derived from an EMBL/GenBank/DDBJ whole genome shotgun (WGS) entry which is preliminary data.</text>
</comment>
<evidence type="ECO:0000256" key="7">
    <source>
        <dbReference type="ARBA" id="ARBA00077246"/>
    </source>
</evidence>
<feature type="domain" description="FAD-dependent oxidoreductase 2 FAD-binding" evidence="8">
    <location>
        <begin position="12"/>
        <end position="470"/>
    </location>
</feature>
<evidence type="ECO:0000313" key="10">
    <source>
        <dbReference type="Proteomes" id="UP001153069"/>
    </source>
</evidence>
<sequence length="493" mass="52558">MADNNNNHHSFDAIIIGSGLAGLSTALTILDAGGRVLILEKEPKLGGNSMKASSGINAATTDEERHAFRQDTLHSAGDATNPALVDTLVQHSQEAVLGWLRERLQVDLSQVAQLGGHSQPRTHRPAGKLPIGAEIMIKLQAAVKEFEGKQEQDNGVLQICTSAKATQLVQDDQGRVVGVAYTITTEEKEQEVVAHAANVVLATGGFAADRSSTSWLAKVRPELLALGATAGEFSTGDGLTLASALNANLVGMQHIQVHPTGFVDPKDPDNPNKFLAAEVLRGVGGILLTPQGKRFCNEIGRRDYVTDKIFSLNAKYAETKTWQGGSDEKVPQVYLLVSEEGAAAIQKHVDFYAWKGFLTKVKGAKEVAEYMGMDAETIGATLQEYQDAAKAGADSFGKSRFLAVPQLDEESANYYVGKVEPVLHYCMGGVQINPRGQVLKDESTIIPGLYACGEVAGGLHGKNRLAGNSLCECVVFGRIVGQGIVKCENAAKI</sequence>
<evidence type="ECO:0000256" key="6">
    <source>
        <dbReference type="ARBA" id="ARBA00067004"/>
    </source>
</evidence>
<dbReference type="GO" id="GO:0010181">
    <property type="term" value="F:FMN binding"/>
    <property type="evidence" value="ECO:0007669"/>
    <property type="project" value="InterPro"/>
</dbReference>